<evidence type="ECO:0000313" key="2">
    <source>
        <dbReference type="EMBL" id="MBO8427164.1"/>
    </source>
</evidence>
<dbReference type="Proteomes" id="UP000823613">
    <property type="component" value="Unassembled WGS sequence"/>
</dbReference>
<name>A0A9D9DGG4_9BACL</name>
<dbReference type="PANTHER" id="PTHR40396">
    <property type="entry name" value="ATPASE-LIKE PROTEIN"/>
    <property type="match status" value="1"/>
</dbReference>
<dbReference type="SUPFAM" id="SSF52540">
    <property type="entry name" value="P-loop containing nucleoside triphosphate hydrolases"/>
    <property type="match status" value="1"/>
</dbReference>
<protein>
    <submittedName>
        <fullName evidence="2">ATP-binding protein</fullName>
    </submittedName>
</protein>
<dbReference type="AlphaFoldDB" id="A0A9D9DGG4"/>
<feature type="non-terminal residue" evidence="2">
    <location>
        <position position="358"/>
    </location>
</feature>
<keyword evidence="2" id="KW-0067">ATP-binding</keyword>
<comment type="caution">
    <text evidence="2">The sequence shown here is derived from an EMBL/GenBank/DDBJ whole genome shotgun (WGS) entry which is preliminary data.</text>
</comment>
<dbReference type="InterPro" id="IPR027417">
    <property type="entry name" value="P-loop_NTPase"/>
</dbReference>
<sequence>MLLYLEIKNFQSFLDVNFSFLASNSLTNHLDHIYKINNNFSALKYALILGSNGSGKSTINNALKSLIDILINKKIKEKQKDNFNYTQSENKKKYSSFRVFFNKLDKIYEYILTLNFDSQLIINETLNEVSDDIKNIFINKNNGIKLSEYNDLYSELTNNILSLSYRYNVVNSDLTKDINLITLENYLKRYYEIDKLKLSDSSIEELLSYLPSVYHNLLDNKNLINKTLVLNLGERVFFYINNVVKEVLVKPKDLAFYLRLKDMSDGFRRLFSICLTYFMMDNKVIFIDEIDKSLHYLITKKLINDLINFNIDKCNQLLISAHFLALLKEDIFRNDEIYFVNKFKGNSKVNSLIEYKTS</sequence>
<reference evidence="2" key="2">
    <citation type="journal article" date="2021" name="PeerJ">
        <title>Extensive microbial diversity within the chicken gut microbiome revealed by metagenomics and culture.</title>
        <authorList>
            <person name="Gilroy R."/>
            <person name="Ravi A."/>
            <person name="Getino M."/>
            <person name="Pursley I."/>
            <person name="Horton D.L."/>
            <person name="Alikhan N.F."/>
            <person name="Baker D."/>
            <person name="Gharbi K."/>
            <person name="Hall N."/>
            <person name="Watson M."/>
            <person name="Adriaenssens E.M."/>
            <person name="Foster-Nyarko E."/>
            <person name="Jarju S."/>
            <person name="Secka A."/>
            <person name="Antonio M."/>
            <person name="Oren A."/>
            <person name="Chaudhuri R.R."/>
            <person name="La Ragione R."/>
            <person name="Hildebrand F."/>
            <person name="Pallen M.J."/>
        </authorList>
    </citation>
    <scope>NUCLEOTIDE SEQUENCE</scope>
    <source>
        <strain evidence="2">11159</strain>
    </source>
</reference>
<gene>
    <name evidence="2" type="ORF">IAC58_01220</name>
</gene>
<accession>A0A9D9DGG4</accession>
<feature type="domain" description="ATPase AAA-type core" evidence="1">
    <location>
        <begin position="47"/>
        <end position="322"/>
    </location>
</feature>
<keyword evidence="2" id="KW-0547">Nucleotide-binding</keyword>
<reference evidence="2" key="1">
    <citation type="submission" date="2020-10" db="EMBL/GenBank/DDBJ databases">
        <authorList>
            <person name="Gilroy R."/>
        </authorList>
    </citation>
    <scope>NUCLEOTIDE SEQUENCE</scope>
    <source>
        <strain evidence="2">11159</strain>
    </source>
</reference>
<evidence type="ECO:0000259" key="1">
    <source>
        <dbReference type="Pfam" id="PF13304"/>
    </source>
</evidence>
<dbReference type="InterPro" id="IPR003959">
    <property type="entry name" value="ATPase_AAA_core"/>
</dbReference>
<evidence type="ECO:0000313" key="3">
    <source>
        <dbReference type="Proteomes" id="UP000823613"/>
    </source>
</evidence>
<dbReference type="GO" id="GO:0016887">
    <property type="term" value="F:ATP hydrolysis activity"/>
    <property type="evidence" value="ECO:0007669"/>
    <property type="project" value="InterPro"/>
</dbReference>
<organism evidence="2 3">
    <name type="scientific">Candidatus Onthovivens merdipullorum</name>
    <dbReference type="NCBI Taxonomy" id="2840889"/>
    <lineage>
        <taxon>Bacteria</taxon>
        <taxon>Bacillati</taxon>
        <taxon>Bacillota</taxon>
        <taxon>Bacilli</taxon>
        <taxon>Bacillales</taxon>
        <taxon>Candidatus Onthovivens</taxon>
    </lineage>
</organism>
<dbReference type="Gene3D" id="3.40.50.300">
    <property type="entry name" value="P-loop containing nucleotide triphosphate hydrolases"/>
    <property type="match status" value="1"/>
</dbReference>
<dbReference type="GO" id="GO:0005524">
    <property type="term" value="F:ATP binding"/>
    <property type="evidence" value="ECO:0007669"/>
    <property type="project" value="UniProtKB-KW"/>
</dbReference>
<dbReference type="Pfam" id="PF13304">
    <property type="entry name" value="AAA_21"/>
    <property type="match status" value="1"/>
</dbReference>
<dbReference type="EMBL" id="JADIMY010000023">
    <property type="protein sequence ID" value="MBO8427164.1"/>
    <property type="molecule type" value="Genomic_DNA"/>
</dbReference>
<dbReference type="PANTHER" id="PTHR40396:SF1">
    <property type="entry name" value="ATPASE AAA-TYPE CORE DOMAIN-CONTAINING PROTEIN"/>
    <property type="match status" value="1"/>
</dbReference>
<proteinExistence type="predicted"/>